<dbReference type="Pfam" id="PF12848">
    <property type="entry name" value="ABC_tran_Xtn"/>
    <property type="match status" value="1"/>
</dbReference>
<comment type="caution">
    <text evidence="7">The sequence shown here is derived from an EMBL/GenBank/DDBJ whole genome shotgun (WGS) entry which is preliminary data.</text>
</comment>
<evidence type="ECO:0000256" key="3">
    <source>
        <dbReference type="ARBA" id="ARBA00022840"/>
    </source>
</evidence>
<sequence length="665" mass="75516">MILLQVNQVARRFADNTLFEGVSFNIQNRDRIALVGRNGTGKSTLIKQIMGQEPLSEGEITQAKGLKIGYLEQHVAVDSPRTVWEEMVFALQDKLALRDQAQKAAENLAELADQPDSPAYKEALRQYDQIQEKLNEENVYAIESDIRTVLHGFHFYEADYDLPVASLSGGQKTRLAMSKLLLMDYDLLVLDEPTNHLDMGTLNWLEGFLQTYKGALLIVSHDRYFLNKVANQVVELRNKTAHLYKGNYDYYLKEKAARMTQEIKTYEKQQEEIAKLEDFIQKNIVRASTTKRAQSRRKQLEKMDRIAKPLADEKSPRIMFSAAKQSGDRVIEAQDLAIGYDPKAEPLADHINFDLRRQEALAIVGPNGIGKTTLLKTLIHQLPQLAGQIIDGTNVDLGYYDQNVNHLDPKLTVLETLWRAHDTTEEWKIRAILGSFLFSGETVEKNVAMLSGGEKARLSLALLATQHDNTLLLDEPTNHLDIDSKEVLEEALIDFDGTLLFVSHDRYFINRIATQVLEISEEGTKVYLGDYDYYLRKKAEAKEFEALKADDGVSKETSQTTDTSAATSSSQQRSYEEDKRLKKELRQLRQAVQTAADQVDQLDQNINHLHSQMLEANNSNDQDGLVKLSQSLDQAKADQDQAMEAWETASISLEEFYETYPDMNR</sequence>
<evidence type="ECO:0000256" key="4">
    <source>
        <dbReference type="SAM" id="Coils"/>
    </source>
</evidence>
<dbReference type="PANTHER" id="PTHR42855">
    <property type="entry name" value="ABC TRANSPORTER ATP-BINDING SUBUNIT"/>
    <property type="match status" value="1"/>
</dbReference>
<evidence type="ECO:0000313" key="7">
    <source>
        <dbReference type="EMBL" id="EFR30792.1"/>
    </source>
</evidence>
<dbReference type="eggNOG" id="COG0488">
    <property type="taxonomic scope" value="Bacteria"/>
</dbReference>
<gene>
    <name evidence="7" type="ORF">HMPREF9257_0588</name>
</gene>
<protein>
    <submittedName>
        <fullName evidence="7">ABC transporter, ATP-binding protein</fullName>
    </submittedName>
</protein>
<proteinExistence type="predicted"/>
<feature type="region of interest" description="Disordered" evidence="5">
    <location>
        <begin position="550"/>
        <end position="580"/>
    </location>
</feature>
<feature type="coiled-coil region" evidence="4">
    <location>
        <begin position="91"/>
        <end position="140"/>
    </location>
</feature>
<dbReference type="InterPro" id="IPR037118">
    <property type="entry name" value="Val-tRNA_synth_C_sf"/>
</dbReference>
<dbReference type="SUPFAM" id="SSF52540">
    <property type="entry name" value="P-loop containing nucleoside triphosphate hydrolases"/>
    <property type="match status" value="2"/>
</dbReference>
<dbReference type="EMBL" id="AENN01000017">
    <property type="protein sequence ID" value="EFR30792.1"/>
    <property type="molecule type" value="Genomic_DNA"/>
</dbReference>
<dbReference type="InterPro" id="IPR051309">
    <property type="entry name" value="ABCF_ATPase"/>
</dbReference>
<dbReference type="InterPro" id="IPR003439">
    <property type="entry name" value="ABC_transporter-like_ATP-bd"/>
</dbReference>
<dbReference type="CDD" id="cd03221">
    <property type="entry name" value="ABCF_EF-3"/>
    <property type="match status" value="2"/>
</dbReference>
<evidence type="ECO:0000259" key="6">
    <source>
        <dbReference type="PROSITE" id="PS50893"/>
    </source>
</evidence>
<dbReference type="OrthoDB" id="9760950at2"/>
<reference evidence="7 8" key="1">
    <citation type="submission" date="2010-10" db="EMBL/GenBank/DDBJ databases">
        <authorList>
            <person name="Durkin A.S."/>
            <person name="Madupu R."/>
            <person name="Torralba M."/>
            <person name="Gillis M."/>
            <person name="Methe B."/>
            <person name="Sutton G."/>
            <person name="Nelson K.E."/>
        </authorList>
    </citation>
    <scope>NUCLEOTIDE SEQUENCE [LARGE SCALE GENOMIC DNA]</scope>
    <source>
        <strain evidence="7 8">ACS-139-V-Col8</strain>
    </source>
</reference>
<dbReference type="FunFam" id="3.40.50.300:FF:000011">
    <property type="entry name" value="Putative ABC transporter ATP-binding component"/>
    <property type="match status" value="1"/>
</dbReference>
<dbReference type="InterPro" id="IPR003593">
    <property type="entry name" value="AAA+_ATPase"/>
</dbReference>
<feature type="compositionally biased region" description="Low complexity" evidence="5">
    <location>
        <begin position="557"/>
        <end position="572"/>
    </location>
</feature>
<dbReference type="FunFam" id="3.40.50.300:FF:000309">
    <property type="entry name" value="ABC transporter ATP-binding protein"/>
    <property type="match status" value="1"/>
</dbReference>
<dbReference type="PROSITE" id="PS00211">
    <property type="entry name" value="ABC_TRANSPORTER_1"/>
    <property type="match status" value="2"/>
</dbReference>
<feature type="domain" description="ABC transporter" evidence="6">
    <location>
        <begin position="331"/>
        <end position="546"/>
    </location>
</feature>
<keyword evidence="4" id="KW-0175">Coiled coil</keyword>
<feature type="domain" description="ABC transporter" evidence="6">
    <location>
        <begin position="4"/>
        <end position="263"/>
    </location>
</feature>
<dbReference type="Gene3D" id="1.10.287.380">
    <property type="entry name" value="Valyl-tRNA synthetase, C-terminal domain"/>
    <property type="match status" value="1"/>
</dbReference>
<dbReference type="InterPro" id="IPR017871">
    <property type="entry name" value="ABC_transporter-like_CS"/>
</dbReference>
<keyword evidence="8" id="KW-1185">Reference proteome</keyword>
<dbReference type="Proteomes" id="UP000005990">
    <property type="component" value="Unassembled WGS sequence"/>
</dbReference>
<dbReference type="Gene3D" id="3.40.50.300">
    <property type="entry name" value="P-loop containing nucleotide triphosphate hydrolases"/>
    <property type="match status" value="2"/>
</dbReference>
<dbReference type="Pfam" id="PF00005">
    <property type="entry name" value="ABC_tran"/>
    <property type="match status" value="2"/>
</dbReference>
<dbReference type="InterPro" id="IPR032781">
    <property type="entry name" value="ABC_tran_Xtn"/>
</dbReference>
<evidence type="ECO:0000256" key="1">
    <source>
        <dbReference type="ARBA" id="ARBA00022737"/>
    </source>
</evidence>
<dbReference type="GO" id="GO:0005524">
    <property type="term" value="F:ATP binding"/>
    <property type="evidence" value="ECO:0007669"/>
    <property type="project" value="UniProtKB-KW"/>
</dbReference>
<accession>E4KQM9</accession>
<keyword evidence="1" id="KW-0677">Repeat</keyword>
<evidence type="ECO:0000313" key="8">
    <source>
        <dbReference type="Proteomes" id="UP000005990"/>
    </source>
</evidence>
<dbReference type="RefSeq" id="WP_006418952.1">
    <property type="nucleotide sequence ID" value="NZ_AENN01000017.1"/>
</dbReference>
<keyword evidence="2" id="KW-0547">Nucleotide-binding</keyword>
<keyword evidence="3 7" id="KW-0067">ATP-binding</keyword>
<dbReference type="AlphaFoldDB" id="E4KQM9"/>
<evidence type="ECO:0000256" key="5">
    <source>
        <dbReference type="SAM" id="MobiDB-lite"/>
    </source>
</evidence>
<dbReference type="SMART" id="SM00382">
    <property type="entry name" value="AAA"/>
    <property type="match status" value="2"/>
</dbReference>
<dbReference type="PROSITE" id="PS50893">
    <property type="entry name" value="ABC_TRANSPORTER_2"/>
    <property type="match status" value="2"/>
</dbReference>
<dbReference type="STRING" id="908337.HMPREF9257_0588"/>
<dbReference type="GO" id="GO:0016887">
    <property type="term" value="F:ATP hydrolysis activity"/>
    <property type="evidence" value="ECO:0007669"/>
    <property type="project" value="InterPro"/>
</dbReference>
<organism evidence="7 8">
    <name type="scientific">Eremococcus coleocola ACS-139-V-Col8</name>
    <dbReference type="NCBI Taxonomy" id="908337"/>
    <lineage>
        <taxon>Bacteria</taxon>
        <taxon>Bacillati</taxon>
        <taxon>Bacillota</taxon>
        <taxon>Bacilli</taxon>
        <taxon>Lactobacillales</taxon>
        <taxon>Aerococcaceae</taxon>
        <taxon>Eremococcus</taxon>
    </lineage>
</organism>
<name>E4KQM9_9LACT</name>
<dbReference type="InterPro" id="IPR027417">
    <property type="entry name" value="P-loop_NTPase"/>
</dbReference>
<dbReference type="PANTHER" id="PTHR42855:SF2">
    <property type="entry name" value="DRUG RESISTANCE ABC TRANSPORTER,ATP-BINDING PROTEIN"/>
    <property type="match status" value="1"/>
</dbReference>
<dbReference type="GO" id="GO:0003676">
    <property type="term" value="F:nucleic acid binding"/>
    <property type="evidence" value="ECO:0007669"/>
    <property type="project" value="UniProtKB-ARBA"/>
</dbReference>
<evidence type="ECO:0000256" key="2">
    <source>
        <dbReference type="ARBA" id="ARBA00022741"/>
    </source>
</evidence>